<sequence>MKHSLRKTIRAAAVASSLLCAGALAQEAHAAGDDQLNGIHAGDVLVRLRAISIMPNVETNQSLSALNVGVNNAIVPELDLTYMIRDYLGVELILGTSRHQLTSSLGKLGGVNVLPPTLLLQYHFNHAGRIRPYVGAGINYTYFYNNGLNAGGQPISITNHSFGPALQAGVDVQVTRSLFVNADIKKIWMHTDASLGAQPLGRLSIDPVVVGLGVGMRF</sequence>
<feature type="signal peptide" evidence="2">
    <location>
        <begin position="1"/>
        <end position="30"/>
    </location>
</feature>
<organism evidence="3 4">
    <name type="scientific">Paraburkholderia lacunae</name>
    <dbReference type="NCBI Taxonomy" id="2211104"/>
    <lineage>
        <taxon>Bacteria</taxon>
        <taxon>Pseudomonadati</taxon>
        <taxon>Pseudomonadota</taxon>
        <taxon>Betaproteobacteria</taxon>
        <taxon>Burkholderiales</taxon>
        <taxon>Burkholderiaceae</taxon>
        <taxon>Paraburkholderia</taxon>
    </lineage>
</organism>
<evidence type="ECO:0000256" key="1">
    <source>
        <dbReference type="ARBA" id="ARBA00004442"/>
    </source>
</evidence>
<dbReference type="InterPro" id="IPR005618">
    <property type="entry name" value="OMPW"/>
</dbReference>
<evidence type="ECO:0008006" key="5">
    <source>
        <dbReference type="Google" id="ProtNLM"/>
    </source>
</evidence>
<accession>A0A370N9Z8</accession>
<dbReference type="SUPFAM" id="SSF56925">
    <property type="entry name" value="OMPA-like"/>
    <property type="match status" value="1"/>
</dbReference>
<dbReference type="Proteomes" id="UP000254875">
    <property type="component" value="Unassembled WGS sequence"/>
</dbReference>
<dbReference type="Pfam" id="PF03922">
    <property type="entry name" value="OmpW"/>
    <property type="match status" value="1"/>
</dbReference>
<keyword evidence="4" id="KW-1185">Reference proteome</keyword>
<dbReference type="EMBL" id="QHKS01000007">
    <property type="protein sequence ID" value="RDK02348.1"/>
    <property type="molecule type" value="Genomic_DNA"/>
</dbReference>
<dbReference type="GO" id="GO:0055085">
    <property type="term" value="P:transmembrane transport"/>
    <property type="evidence" value="ECO:0007669"/>
    <property type="project" value="TreeGrafter"/>
</dbReference>
<evidence type="ECO:0000313" key="4">
    <source>
        <dbReference type="Proteomes" id="UP000254875"/>
    </source>
</evidence>
<proteinExistence type="predicted"/>
<dbReference type="AlphaFoldDB" id="A0A370N9Z8"/>
<reference evidence="4" key="1">
    <citation type="submission" date="2018-05" db="EMBL/GenBank/DDBJ databases">
        <authorList>
            <person name="Feng T."/>
        </authorList>
    </citation>
    <scope>NUCLEOTIDE SEQUENCE [LARGE SCALE GENOMIC DNA]</scope>
    <source>
        <strain evidence="4">S27</strain>
    </source>
</reference>
<evidence type="ECO:0000313" key="3">
    <source>
        <dbReference type="EMBL" id="RDK02348.1"/>
    </source>
</evidence>
<dbReference type="OrthoDB" id="9807574at2"/>
<dbReference type="InterPro" id="IPR011250">
    <property type="entry name" value="OMP/PagP_B-barrel"/>
</dbReference>
<comment type="subcellular location">
    <subcellularLocation>
        <location evidence="1">Cell outer membrane</location>
    </subcellularLocation>
</comment>
<gene>
    <name evidence="3" type="ORF">DLM46_12170</name>
</gene>
<protein>
    <recommendedName>
        <fullName evidence="5">OmpW family protein</fullName>
    </recommendedName>
</protein>
<dbReference type="Gene3D" id="2.40.160.20">
    <property type="match status" value="1"/>
</dbReference>
<feature type="chain" id="PRO_5016877498" description="OmpW family protein" evidence="2">
    <location>
        <begin position="31"/>
        <end position="218"/>
    </location>
</feature>
<evidence type="ECO:0000256" key="2">
    <source>
        <dbReference type="SAM" id="SignalP"/>
    </source>
</evidence>
<dbReference type="PANTHER" id="PTHR36920:SF1">
    <property type="entry name" value="OUTER MEMBRANE PROTEIN W"/>
    <property type="match status" value="1"/>
</dbReference>
<keyword evidence="2" id="KW-0732">Signal</keyword>
<dbReference type="PANTHER" id="PTHR36920">
    <property type="match status" value="1"/>
</dbReference>
<name>A0A370N9Z8_9BURK</name>
<comment type="caution">
    <text evidence="3">The sequence shown here is derived from an EMBL/GenBank/DDBJ whole genome shotgun (WGS) entry which is preliminary data.</text>
</comment>
<dbReference type="GO" id="GO:0009279">
    <property type="term" value="C:cell outer membrane"/>
    <property type="evidence" value="ECO:0007669"/>
    <property type="project" value="UniProtKB-SubCell"/>
</dbReference>
<dbReference type="RefSeq" id="WP_115101028.1">
    <property type="nucleotide sequence ID" value="NZ_QHKS01000007.1"/>
</dbReference>